<dbReference type="PANTHER" id="PTHR38032:SF1">
    <property type="entry name" value="RNA-BINDING PROTEIN KHPB N-TERMINAL DOMAIN-CONTAINING PROTEIN"/>
    <property type="match status" value="1"/>
</dbReference>
<dbReference type="OrthoDB" id="1279at2"/>
<evidence type="ECO:0000313" key="2">
    <source>
        <dbReference type="EMBL" id="OYD59712.1"/>
    </source>
</evidence>
<keyword evidence="3" id="KW-1185">Reference proteome</keyword>
<dbReference type="Pfam" id="PF03961">
    <property type="entry name" value="FapA"/>
    <property type="match status" value="1"/>
</dbReference>
<dbReference type="PANTHER" id="PTHR38032">
    <property type="entry name" value="POLYMERASE-RELATED"/>
    <property type="match status" value="1"/>
</dbReference>
<dbReference type="InterPro" id="IPR005646">
    <property type="entry name" value="FapA"/>
</dbReference>
<evidence type="ECO:0000259" key="1">
    <source>
        <dbReference type="SMART" id="SM01245"/>
    </source>
</evidence>
<dbReference type="InterPro" id="IPR038247">
    <property type="entry name" value="Jag_N_dom_sf"/>
</dbReference>
<organism evidence="2 3">
    <name type="scientific">Fictibacillus aquaticus</name>
    <dbReference type="NCBI Taxonomy" id="2021314"/>
    <lineage>
        <taxon>Bacteria</taxon>
        <taxon>Bacillati</taxon>
        <taxon>Bacillota</taxon>
        <taxon>Bacilli</taxon>
        <taxon>Bacillales</taxon>
        <taxon>Fictibacillaceae</taxon>
        <taxon>Fictibacillus</taxon>
    </lineage>
</organism>
<evidence type="ECO:0000313" key="3">
    <source>
        <dbReference type="Proteomes" id="UP000215059"/>
    </source>
</evidence>
<proteinExistence type="predicted"/>
<comment type="caution">
    <text evidence="2">The sequence shown here is derived from an EMBL/GenBank/DDBJ whole genome shotgun (WGS) entry which is preliminary data.</text>
</comment>
<dbReference type="Pfam" id="PF14804">
    <property type="entry name" value="Jag_N"/>
    <property type="match status" value="1"/>
</dbReference>
<dbReference type="InterPro" id="IPR046866">
    <property type="entry name" value="FapA_N"/>
</dbReference>
<dbReference type="RefSeq" id="WP_094251674.1">
    <property type="nucleotide sequence ID" value="NZ_JBHLXL010000001.1"/>
</dbReference>
<accession>A0A235FES4</accession>
<sequence>MANSIISKGSTVDEAVTNGLQLLNTNVEEVSIEILEAGKKGILGLRMRPVIVKLTFIEEKTTSSQSDSLMQEAEKDASLVDYKSCAWVSDGKVNVKERAVVVPCEGIEFYVNDVITNKQAEVNDTDAISVIISPVIQHASCSVSIDRTGMSAYLNIQPGYTGYFQLEDAAPAAYLQLKTVEAKRDYQFVSIQEIVKRMEAAGITYGIHYDVVREAVQSTDGGTFVIAEGVPSVPGKNGEFHYHINMKGRTLSPAERKDGSVDFRESFYVPSVSPGQVVADYIPAVSGKNGKNVYGEDLPAPPVYELEISCDHGMMLAEPQKSLIATEHGRPLLKQKGKKVTASIVKKLKIKDDVDLAQGNIRFIGDVELMKNVKEHMVVHAEGDVVLHGNADHAEIIAGQTVYLHKSSINSKITAGKGSDLSSELNLLLDEICAILNAVYSAIKQIHGAAATKTSSEFANVSIGRLIDRVIEQKYKDLIPLMRTFTDKIQNQQNALQEGWFELAVQFQIRFLILQKEEFSSLENFSQLLQKAEDTRQNRQDVIDPNVCIHAAYAVNSELYSSGDITIHEKGIYNCKVHAYGKAEINGYMRGGELYAAGGAVIKETGSAGGVKTFVHVPAEASIRIEKVMEGTVIKVGCIIHRFNDETAQIYARLDENSQLVLY</sequence>
<dbReference type="SMART" id="SM01245">
    <property type="entry name" value="Jag_N"/>
    <property type="match status" value="1"/>
</dbReference>
<dbReference type="EMBL" id="NOII01000001">
    <property type="protein sequence ID" value="OYD59712.1"/>
    <property type="molecule type" value="Genomic_DNA"/>
</dbReference>
<gene>
    <name evidence="2" type="ORF">CGZ90_07480</name>
</gene>
<protein>
    <recommendedName>
        <fullName evidence="1">RNA-binding protein KhpB N-terminal domain-containing protein</fullName>
    </recommendedName>
</protein>
<feature type="domain" description="RNA-binding protein KhpB N-terminal" evidence="1">
    <location>
        <begin position="6"/>
        <end position="57"/>
    </location>
</feature>
<dbReference type="InterPro" id="IPR046865">
    <property type="entry name" value="FapA_b_solenoid"/>
</dbReference>
<dbReference type="Pfam" id="PF20250">
    <property type="entry name" value="FapA_N"/>
    <property type="match status" value="1"/>
</dbReference>
<name>A0A235FES4_9BACL</name>
<dbReference type="Proteomes" id="UP000215059">
    <property type="component" value="Unassembled WGS sequence"/>
</dbReference>
<dbReference type="InterPro" id="IPR032782">
    <property type="entry name" value="KhpB_N"/>
</dbReference>
<dbReference type="AlphaFoldDB" id="A0A235FES4"/>
<dbReference type="Gene3D" id="3.30.30.80">
    <property type="entry name" value="probable RNA-binding protein from clostridium symbiosum atcc 14940"/>
    <property type="match status" value="1"/>
</dbReference>
<reference evidence="2 3" key="1">
    <citation type="submission" date="2017-07" db="EMBL/GenBank/DDBJ databases">
        <title>Fictibacillus sp. nov. GDSW-R2A3 Genome sequencing and assembly.</title>
        <authorList>
            <person name="Mayilraj S."/>
        </authorList>
    </citation>
    <scope>NUCLEOTIDE SEQUENCE [LARGE SCALE GENOMIC DNA]</scope>
    <source>
        <strain evidence="2 3">GDSW-R2A3</strain>
    </source>
</reference>